<gene>
    <name evidence="1" type="ORF">H0I39_01890</name>
</gene>
<keyword evidence="2" id="KW-1185">Reference proteome</keyword>
<accession>A0A853IKM3</accession>
<evidence type="ECO:0000313" key="2">
    <source>
        <dbReference type="Proteomes" id="UP000589716"/>
    </source>
</evidence>
<sequence>MLQAHGSMLDAHAQMWLALARALDAAGVLSADALAQQLQEHAQRAPDDAGWFYTLLDAARWLREPASSDPESRVR</sequence>
<organism evidence="1 2">
    <name type="scientific">Ottowia beijingensis</name>
    <dbReference type="NCBI Taxonomy" id="1207057"/>
    <lineage>
        <taxon>Bacteria</taxon>
        <taxon>Pseudomonadati</taxon>
        <taxon>Pseudomonadota</taxon>
        <taxon>Betaproteobacteria</taxon>
        <taxon>Burkholderiales</taxon>
        <taxon>Comamonadaceae</taxon>
        <taxon>Ottowia</taxon>
    </lineage>
</organism>
<proteinExistence type="predicted"/>
<evidence type="ECO:0000313" key="1">
    <source>
        <dbReference type="EMBL" id="NZA00842.1"/>
    </source>
</evidence>
<reference evidence="1 2" key="1">
    <citation type="submission" date="2020-07" db="EMBL/GenBank/DDBJ databases">
        <authorList>
            <person name="Maaloum M."/>
        </authorList>
    </citation>
    <scope>NUCLEOTIDE SEQUENCE [LARGE SCALE GENOMIC DNA]</scope>
    <source>
        <strain evidence="1 2">GCS-AN-3</strain>
    </source>
</reference>
<comment type="caution">
    <text evidence="1">The sequence shown here is derived from an EMBL/GenBank/DDBJ whole genome shotgun (WGS) entry which is preliminary data.</text>
</comment>
<dbReference type="Proteomes" id="UP000589716">
    <property type="component" value="Unassembled WGS sequence"/>
</dbReference>
<dbReference type="RefSeq" id="WP_180549377.1">
    <property type="nucleotide sequence ID" value="NZ_JACCKX010000001.1"/>
</dbReference>
<protein>
    <submittedName>
        <fullName evidence="1">Uncharacterized protein</fullName>
    </submittedName>
</protein>
<name>A0A853IKM3_9BURK</name>
<dbReference type="AlphaFoldDB" id="A0A853IKM3"/>
<dbReference type="EMBL" id="JACCKX010000001">
    <property type="protein sequence ID" value="NZA00842.1"/>
    <property type="molecule type" value="Genomic_DNA"/>
</dbReference>